<accession>A0A9J6B4P0</accession>
<organism evidence="1 2">
    <name type="scientific">Solanum commersonii</name>
    <name type="common">Commerson's wild potato</name>
    <name type="synonym">Commerson's nightshade</name>
    <dbReference type="NCBI Taxonomy" id="4109"/>
    <lineage>
        <taxon>Eukaryota</taxon>
        <taxon>Viridiplantae</taxon>
        <taxon>Streptophyta</taxon>
        <taxon>Embryophyta</taxon>
        <taxon>Tracheophyta</taxon>
        <taxon>Spermatophyta</taxon>
        <taxon>Magnoliopsida</taxon>
        <taxon>eudicotyledons</taxon>
        <taxon>Gunneridae</taxon>
        <taxon>Pentapetalae</taxon>
        <taxon>asterids</taxon>
        <taxon>lamiids</taxon>
        <taxon>Solanales</taxon>
        <taxon>Solanaceae</taxon>
        <taxon>Solanoideae</taxon>
        <taxon>Solaneae</taxon>
        <taxon>Solanum</taxon>
    </lineage>
</organism>
<proteinExistence type="predicted"/>
<name>A0A9J6B4P0_SOLCO</name>
<protein>
    <recommendedName>
        <fullName evidence="3">Polyprotein protein</fullName>
    </recommendedName>
</protein>
<evidence type="ECO:0008006" key="3">
    <source>
        <dbReference type="Google" id="ProtNLM"/>
    </source>
</evidence>
<reference evidence="1 2" key="1">
    <citation type="submission" date="2020-09" db="EMBL/GenBank/DDBJ databases">
        <title>De no assembly of potato wild relative species, Solanum commersonii.</title>
        <authorList>
            <person name="Cho K."/>
        </authorList>
    </citation>
    <scope>NUCLEOTIDE SEQUENCE [LARGE SCALE GENOMIC DNA]</scope>
    <source>
        <strain evidence="1">LZ3.2</strain>
        <tissue evidence="1">Leaf</tissue>
    </source>
</reference>
<evidence type="ECO:0000313" key="1">
    <source>
        <dbReference type="EMBL" id="KAG5631580.1"/>
    </source>
</evidence>
<dbReference type="Proteomes" id="UP000824120">
    <property type="component" value="Chromosome 1"/>
</dbReference>
<keyword evidence="2" id="KW-1185">Reference proteome</keyword>
<evidence type="ECO:0000313" key="2">
    <source>
        <dbReference type="Proteomes" id="UP000824120"/>
    </source>
</evidence>
<dbReference type="AlphaFoldDB" id="A0A9J6B4P0"/>
<dbReference type="EMBL" id="JACXVP010000001">
    <property type="protein sequence ID" value="KAG5631580.1"/>
    <property type="molecule type" value="Genomic_DNA"/>
</dbReference>
<sequence length="152" mass="17182">MTPPRGVALAKKREINITPTSSIDIWRIEVEYTREEEEKKRAAPIYSSQKTCESRQRAPSDVITLKVEVADLRKDVDYLKSIDFTSLYKASDDMDASTSSEMPLATTGNIPMVDVVAVELEAETDGEQLEVHEETIYTDLQDLEEMIIQLVI</sequence>
<comment type="caution">
    <text evidence="1">The sequence shown here is derived from an EMBL/GenBank/DDBJ whole genome shotgun (WGS) entry which is preliminary data.</text>
</comment>
<gene>
    <name evidence="1" type="ORF">H5410_003297</name>
</gene>